<evidence type="ECO:0008006" key="4">
    <source>
        <dbReference type="Google" id="ProtNLM"/>
    </source>
</evidence>
<organism evidence="2 3">
    <name type="scientific">Plantactinospora endophytica</name>
    <dbReference type="NCBI Taxonomy" id="673535"/>
    <lineage>
        <taxon>Bacteria</taxon>
        <taxon>Bacillati</taxon>
        <taxon>Actinomycetota</taxon>
        <taxon>Actinomycetes</taxon>
        <taxon>Micromonosporales</taxon>
        <taxon>Micromonosporaceae</taxon>
        <taxon>Plantactinospora</taxon>
    </lineage>
</organism>
<dbReference type="NCBIfam" id="TIGR03544">
    <property type="entry name" value="DivI1A_domain"/>
    <property type="match status" value="1"/>
</dbReference>
<proteinExistence type="predicted"/>
<dbReference type="InterPro" id="IPR019933">
    <property type="entry name" value="DivIVA_domain"/>
</dbReference>
<comment type="caution">
    <text evidence="2">The sequence shown here is derived from an EMBL/GenBank/DDBJ whole genome shotgun (WGS) entry which is preliminary data.</text>
</comment>
<evidence type="ECO:0000256" key="1">
    <source>
        <dbReference type="SAM" id="MobiDB-lite"/>
    </source>
</evidence>
<feature type="region of interest" description="Disordered" evidence="1">
    <location>
        <begin position="87"/>
        <end position="106"/>
    </location>
</feature>
<keyword evidence="3" id="KW-1185">Reference proteome</keyword>
<dbReference type="Gene3D" id="6.10.250.660">
    <property type="match status" value="1"/>
</dbReference>
<gene>
    <name evidence="2" type="ORF">Pen02_15800</name>
</gene>
<protein>
    <recommendedName>
        <fullName evidence="4">DivIVA domain-containing protein</fullName>
    </recommendedName>
</protein>
<sequence length="106" mass="12318">MRPLLRQLLEIEPERPWPPEAADHRSAAYRPMWPSQVRARRFTPVRRGRRGVDPAEVRVFLDRVAGDLAWAYAELARTREQNARITDALRRRRSGQVASPHELAGR</sequence>
<dbReference type="EMBL" id="BONW01000005">
    <property type="protein sequence ID" value="GIG86644.1"/>
    <property type="molecule type" value="Genomic_DNA"/>
</dbReference>
<name>A0ABQ4DW19_9ACTN</name>
<dbReference type="Proteomes" id="UP000646749">
    <property type="component" value="Unassembled WGS sequence"/>
</dbReference>
<evidence type="ECO:0000313" key="3">
    <source>
        <dbReference type="Proteomes" id="UP000646749"/>
    </source>
</evidence>
<accession>A0ABQ4DW19</accession>
<reference evidence="2 3" key="1">
    <citation type="submission" date="2021-01" db="EMBL/GenBank/DDBJ databases">
        <title>Whole genome shotgun sequence of Plantactinospora endophytica NBRC 110450.</title>
        <authorList>
            <person name="Komaki H."/>
            <person name="Tamura T."/>
        </authorList>
    </citation>
    <scope>NUCLEOTIDE SEQUENCE [LARGE SCALE GENOMIC DNA]</scope>
    <source>
        <strain evidence="2 3">NBRC 110450</strain>
    </source>
</reference>
<evidence type="ECO:0000313" key="2">
    <source>
        <dbReference type="EMBL" id="GIG86644.1"/>
    </source>
</evidence>